<feature type="transmembrane region" description="Helical" evidence="1">
    <location>
        <begin position="138"/>
        <end position="159"/>
    </location>
</feature>
<evidence type="ECO:0000313" key="2">
    <source>
        <dbReference type="EMBL" id="EAQ04372.1"/>
    </source>
</evidence>
<keyword evidence="1" id="KW-0812">Transmembrane</keyword>
<feature type="transmembrane region" description="Helical" evidence="1">
    <location>
        <begin position="72"/>
        <end position="93"/>
    </location>
</feature>
<evidence type="ECO:0008006" key="4">
    <source>
        <dbReference type="Google" id="ProtNLM"/>
    </source>
</evidence>
<accession>A3TV26</accession>
<name>A3TV26_PSEBH</name>
<proteinExistence type="predicted"/>
<organism evidence="2 3">
    <name type="scientific">Pseudooceanicola batsensis (strain ATCC BAA-863 / DSM 15984 / KCTC 12145 / HTCC2597)</name>
    <name type="common">Oceanicola batsensis</name>
    <dbReference type="NCBI Taxonomy" id="252305"/>
    <lineage>
        <taxon>Bacteria</taxon>
        <taxon>Pseudomonadati</taxon>
        <taxon>Pseudomonadota</taxon>
        <taxon>Alphaproteobacteria</taxon>
        <taxon>Rhodobacterales</taxon>
        <taxon>Paracoccaceae</taxon>
        <taxon>Pseudooceanicola</taxon>
    </lineage>
</organism>
<evidence type="ECO:0000256" key="1">
    <source>
        <dbReference type="SAM" id="Phobius"/>
    </source>
</evidence>
<dbReference type="EMBL" id="AAMO01000002">
    <property type="protein sequence ID" value="EAQ04372.1"/>
    <property type="molecule type" value="Genomic_DNA"/>
</dbReference>
<keyword evidence="1" id="KW-1133">Transmembrane helix</keyword>
<sequence length="201" mass="21143">MFCGLVGLAGSLAPLVTAVWAGIVAEHDLVADTLSDLARGPHKMIMDVGFYIHASALVCLAIAAAHAHLGRAAWSAGIFCLALLALVVSLLGLYDDFHNSWEAADSVTVHTKLSVLLGPLYLAGPLLMAPGAARAGPVYAGLFVVSAVIWIVFATLFKMAPTGYDGILEKVAIVATLLWTVPMSRLILARGWLALARQREG</sequence>
<dbReference type="InterPro" id="IPR009339">
    <property type="entry name" value="DUF998"/>
</dbReference>
<feature type="transmembrane region" description="Helical" evidence="1">
    <location>
        <begin position="113"/>
        <end position="131"/>
    </location>
</feature>
<dbReference type="STRING" id="252305.OB2597_09519"/>
<feature type="transmembrane region" description="Helical" evidence="1">
    <location>
        <begin position="171"/>
        <end position="193"/>
    </location>
</feature>
<feature type="transmembrane region" description="Helical" evidence="1">
    <location>
        <begin position="45"/>
        <end position="65"/>
    </location>
</feature>
<dbReference type="eggNOG" id="ENOG5030MMB">
    <property type="taxonomic scope" value="Bacteria"/>
</dbReference>
<keyword evidence="3" id="KW-1185">Reference proteome</keyword>
<reference evidence="2 3" key="1">
    <citation type="journal article" date="2010" name="J. Bacteriol.">
        <title>Genome sequences of Oceanicola granulosus HTCC2516(T) and Oceanicola batsensis HTCC2597(TDelta).</title>
        <authorList>
            <person name="Thrash J.C."/>
            <person name="Cho J.C."/>
            <person name="Vergin K.L."/>
            <person name="Giovannoni S.J."/>
        </authorList>
    </citation>
    <scope>NUCLEOTIDE SEQUENCE [LARGE SCALE GENOMIC DNA]</scope>
    <source>
        <strain evidence="3">ATCC BAA-863 / DSM 15984 / KCTC 12145 / HTCC2597</strain>
    </source>
</reference>
<dbReference type="Proteomes" id="UP000004318">
    <property type="component" value="Unassembled WGS sequence"/>
</dbReference>
<keyword evidence="1" id="KW-0472">Membrane</keyword>
<evidence type="ECO:0000313" key="3">
    <source>
        <dbReference type="Proteomes" id="UP000004318"/>
    </source>
</evidence>
<gene>
    <name evidence="2" type="ORF">OB2597_09519</name>
</gene>
<comment type="caution">
    <text evidence="2">The sequence shown here is derived from an EMBL/GenBank/DDBJ whole genome shotgun (WGS) entry which is preliminary data.</text>
</comment>
<dbReference type="HOGENOM" id="CLU_1249379_0_0_5"/>
<protein>
    <recommendedName>
        <fullName evidence="4">DUF998 domain-containing protein</fullName>
    </recommendedName>
</protein>
<dbReference type="AlphaFoldDB" id="A3TV26"/>
<dbReference type="Pfam" id="PF06197">
    <property type="entry name" value="DUF998"/>
    <property type="match status" value="1"/>
</dbReference>